<evidence type="ECO:0000313" key="2">
    <source>
        <dbReference type="EMBL" id="MBO3099746.1"/>
    </source>
</evidence>
<comment type="caution">
    <text evidence="2">The sequence shown here is derived from an EMBL/GenBank/DDBJ whole genome shotgun (WGS) entry which is preliminary data.</text>
</comment>
<dbReference type="EMBL" id="JAGEVG010000021">
    <property type="protein sequence ID" value="MBO3099746.1"/>
    <property type="molecule type" value="Genomic_DNA"/>
</dbReference>
<accession>A0ABS3SVM5</accession>
<keyword evidence="1" id="KW-0812">Transmembrane</keyword>
<dbReference type="InterPro" id="IPR021354">
    <property type="entry name" value="DUF2975"/>
</dbReference>
<keyword evidence="1" id="KW-0472">Membrane</keyword>
<gene>
    <name evidence="2" type="ORF">J4051_15825</name>
</gene>
<dbReference type="RefSeq" id="WP_208234854.1">
    <property type="nucleotide sequence ID" value="NZ_JAGEVG010000021.1"/>
</dbReference>
<dbReference type="Pfam" id="PF11188">
    <property type="entry name" value="DUF2975"/>
    <property type="match status" value="1"/>
</dbReference>
<evidence type="ECO:0000313" key="3">
    <source>
        <dbReference type="Proteomes" id="UP000681315"/>
    </source>
</evidence>
<sequence>MRNYKILKFTRTILNIFWYLQIVIIALIIVIGFLLYYNIDIIDLNHLKGFNISFKKITFVEPLIYNGDNYVYSLTNGKGRLHITDLDQKFIYLRMLAAMVDSLIYLIIIYFLRRIFKNLTDNNYFITANGMYIRKISLFIILMSFVAQLIQYAADLWIKNTLVFESIIIKNEFNFRFQTILLGLLVYVISIVFLRGVELQKDKDLTI</sequence>
<reference evidence="2 3" key="1">
    <citation type="submission" date="2021-03" db="EMBL/GenBank/DDBJ databases">
        <title>Gelidibacter sp. nov., isolated from costal sediment.</title>
        <authorList>
            <person name="Lun K.-Y."/>
        </authorList>
    </citation>
    <scope>NUCLEOTIDE SEQUENCE [LARGE SCALE GENOMIC DNA]</scope>
    <source>
        <strain evidence="2 3">DF109</strain>
    </source>
</reference>
<evidence type="ECO:0000256" key="1">
    <source>
        <dbReference type="SAM" id="Phobius"/>
    </source>
</evidence>
<proteinExistence type="predicted"/>
<feature type="transmembrane region" description="Helical" evidence="1">
    <location>
        <begin position="91"/>
        <end position="112"/>
    </location>
</feature>
<keyword evidence="3" id="KW-1185">Reference proteome</keyword>
<feature type="transmembrane region" description="Helical" evidence="1">
    <location>
        <begin position="12"/>
        <end position="37"/>
    </location>
</feature>
<feature type="transmembrane region" description="Helical" evidence="1">
    <location>
        <begin position="132"/>
        <end position="153"/>
    </location>
</feature>
<name>A0ABS3SVM5_9FLAO</name>
<organism evidence="2 3">
    <name type="scientific">Gelidibacter pelagius</name>
    <dbReference type="NCBI Taxonomy" id="2819985"/>
    <lineage>
        <taxon>Bacteria</taxon>
        <taxon>Pseudomonadati</taxon>
        <taxon>Bacteroidota</taxon>
        <taxon>Flavobacteriia</taxon>
        <taxon>Flavobacteriales</taxon>
        <taxon>Flavobacteriaceae</taxon>
        <taxon>Gelidibacter</taxon>
    </lineage>
</organism>
<feature type="transmembrane region" description="Helical" evidence="1">
    <location>
        <begin position="173"/>
        <end position="194"/>
    </location>
</feature>
<dbReference type="Proteomes" id="UP000681315">
    <property type="component" value="Unassembled WGS sequence"/>
</dbReference>
<protein>
    <submittedName>
        <fullName evidence="2">DUF2975 domain-containing protein</fullName>
    </submittedName>
</protein>
<keyword evidence="1" id="KW-1133">Transmembrane helix</keyword>